<reference evidence="4" key="1">
    <citation type="submission" date="2017-09" db="EMBL/GenBank/DDBJ databases">
        <title>Depth-based differentiation of microbial function through sediment-hosted aquifers and enrichment of novel symbionts in the deep terrestrial subsurface.</title>
        <authorList>
            <person name="Probst A.J."/>
            <person name="Ladd B."/>
            <person name="Jarett J.K."/>
            <person name="Geller-Mcgrath D.E."/>
            <person name="Sieber C.M.K."/>
            <person name="Emerson J.B."/>
            <person name="Anantharaman K."/>
            <person name="Thomas B.C."/>
            <person name="Malmstrom R."/>
            <person name="Stieglmeier M."/>
            <person name="Klingl A."/>
            <person name="Woyke T."/>
            <person name="Ryan C.M."/>
            <person name="Banfield J.F."/>
        </authorList>
    </citation>
    <scope>NUCLEOTIDE SEQUENCE [LARGE SCALE GENOMIC DNA]</scope>
</reference>
<dbReference type="Proteomes" id="UP000230505">
    <property type="component" value="Unassembled WGS sequence"/>
</dbReference>
<gene>
    <name evidence="3" type="ORF">COZ78_01145</name>
</gene>
<dbReference type="PANTHER" id="PTHR48077:SF3">
    <property type="entry name" value="TRYPTOPHAN SYNTHASE"/>
    <property type="match status" value="1"/>
</dbReference>
<dbReference type="SUPFAM" id="SSF53686">
    <property type="entry name" value="Tryptophan synthase beta subunit-like PLP-dependent enzymes"/>
    <property type="match status" value="1"/>
</dbReference>
<sequence length="87" mass="9810">GVGPEHTYLAEIKRVRYETATDEEALEAFSLLSRTEGIIPALESAHALAYLVKYVKECAKDDIVVVNLSGRGDKDMEQFYKNYKNNL</sequence>
<feature type="non-terminal residue" evidence="3">
    <location>
        <position position="1"/>
    </location>
</feature>
<evidence type="ECO:0000313" key="3">
    <source>
        <dbReference type="EMBL" id="PIX03274.1"/>
    </source>
</evidence>
<evidence type="ECO:0000256" key="1">
    <source>
        <dbReference type="ARBA" id="ARBA00001933"/>
    </source>
</evidence>
<dbReference type="InterPro" id="IPR036052">
    <property type="entry name" value="TrpB-like_PALP_sf"/>
</dbReference>
<protein>
    <submittedName>
        <fullName evidence="3">Tryptophan synthase subunit beta</fullName>
        <ecNumber evidence="3">4.2.1.20</ecNumber>
    </submittedName>
</protein>
<comment type="cofactor">
    <cofactor evidence="1">
        <name>pyridoxal 5'-phosphate</name>
        <dbReference type="ChEBI" id="CHEBI:597326"/>
    </cofactor>
</comment>
<keyword evidence="3" id="KW-0456">Lyase</keyword>
<evidence type="ECO:0000256" key="2">
    <source>
        <dbReference type="ARBA" id="ARBA00022898"/>
    </source>
</evidence>
<proteinExistence type="predicted"/>
<comment type="caution">
    <text evidence="3">The sequence shown here is derived from an EMBL/GenBank/DDBJ whole genome shotgun (WGS) entry which is preliminary data.</text>
</comment>
<dbReference type="GO" id="GO:0005737">
    <property type="term" value="C:cytoplasm"/>
    <property type="evidence" value="ECO:0007669"/>
    <property type="project" value="TreeGrafter"/>
</dbReference>
<accession>A0A2M7IYS8</accession>
<dbReference type="EC" id="4.2.1.20" evidence="3"/>
<dbReference type="PANTHER" id="PTHR48077">
    <property type="entry name" value="TRYPTOPHAN SYNTHASE-RELATED"/>
    <property type="match status" value="1"/>
</dbReference>
<dbReference type="EMBL" id="PFHV01000032">
    <property type="protein sequence ID" value="PIX03274.1"/>
    <property type="molecule type" value="Genomic_DNA"/>
</dbReference>
<organism evidence="3 4">
    <name type="scientific">bacterium (Candidatus Gribaldobacteria) CG_4_8_14_3_um_filter_42_11</name>
    <dbReference type="NCBI Taxonomy" id="2014267"/>
    <lineage>
        <taxon>Bacteria</taxon>
        <taxon>Candidatus Gribaldobacteria</taxon>
    </lineage>
</organism>
<dbReference type="Gene3D" id="3.40.50.1100">
    <property type="match status" value="1"/>
</dbReference>
<evidence type="ECO:0000313" key="4">
    <source>
        <dbReference type="Proteomes" id="UP000230505"/>
    </source>
</evidence>
<dbReference type="GO" id="GO:0004834">
    <property type="term" value="F:tryptophan synthase activity"/>
    <property type="evidence" value="ECO:0007669"/>
    <property type="project" value="UniProtKB-EC"/>
</dbReference>
<dbReference type="AlphaFoldDB" id="A0A2M7IYS8"/>
<name>A0A2M7IYS8_9BACT</name>
<keyword evidence="2" id="KW-0663">Pyridoxal phosphate</keyword>
<dbReference type="InterPro" id="IPR023026">
    <property type="entry name" value="Trp_synth_beta/beta-like"/>
</dbReference>